<reference evidence="2" key="1">
    <citation type="submission" date="2023-03" db="EMBL/GenBank/DDBJ databases">
        <authorList>
            <person name="Steffen K."/>
            <person name="Cardenas P."/>
        </authorList>
    </citation>
    <scope>NUCLEOTIDE SEQUENCE</scope>
</reference>
<protein>
    <submittedName>
        <fullName evidence="2">Uncharacterized protein</fullName>
    </submittedName>
</protein>
<gene>
    <name evidence="2" type="ORF">GBAR_LOCUS950</name>
</gene>
<dbReference type="AlphaFoldDB" id="A0AA35QUG9"/>
<evidence type="ECO:0000256" key="1">
    <source>
        <dbReference type="SAM" id="MobiDB-lite"/>
    </source>
</evidence>
<organism evidence="2 3">
    <name type="scientific">Geodia barretti</name>
    <name type="common">Barrett's horny sponge</name>
    <dbReference type="NCBI Taxonomy" id="519541"/>
    <lineage>
        <taxon>Eukaryota</taxon>
        <taxon>Metazoa</taxon>
        <taxon>Porifera</taxon>
        <taxon>Demospongiae</taxon>
        <taxon>Heteroscleromorpha</taxon>
        <taxon>Tetractinellida</taxon>
        <taxon>Astrophorina</taxon>
        <taxon>Geodiidae</taxon>
        <taxon>Geodia</taxon>
    </lineage>
</organism>
<accession>A0AA35QUG9</accession>
<sequence length="91" mass="10901">MSWSRGRQREWWTSLESSSNSDNREPRWSRLWYIHTLHCFSTYFKPSMQTFRYKCSSSVFVQSDDVLMVVLLLYTFSFTFQSGGDALLYDD</sequence>
<comment type="caution">
    <text evidence="2">The sequence shown here is derived from an EMBL/GenBank/DDBJ whole genome shotgun (WGS) entry which is preliminary data.</text>
</comment>
<dbReference type="Proteomes" id="UP001174909">
    <property type="component" value="Unassembled WGS sequence"/>
</dbReference>
<name>A0AA35QUG9_GEOBA</name>
<evidence type="ECO:0000313" key="2">
    <source>
        <dbReference type="EMBL" id="CAI7992251.1"/>
    </source>
</evidence>
<dbReference type="EMBL" id="CASHTH010000141">
    <property type="protein sequence ID" value="CAI7992251.1"/>
    <property type="molecule type" value="Genomic_DNA"/>
</dbReference>
<keyword evidence="3" id="KW-1185">Reference proteome</keyword>
<proteinExistence type="predicted"/>
<evidence type="ECO:0000313" key="3">
    <source>
        <dbReference type="Proteomes" id="UP001174909"/>
    </source>
</evidence>
<feature type="region of interest" description="Disordered" evidence="1">
    <location>
        <begin position="1"/>
        <end position="25"/>
    </location>
</feature>